<evidence type="ECO:0000313" key="2">
    <source>
        <dbReference type="Proteomes" id="UP001143856"/>
    </source>
</evidence>
<accession>A0ACC1MQJ6</accession>
<comment type="caution">
    <text evidence="1">The sequence shown here is derived from an EMBL/GenBank/DDBJ whole genome shotgun (WGS) entry which is preliminary data.</text>
</comment>
<dbReference type="Proteomes" id="UP001143856">
    <property type="component" value="Unassembled WGS sequence"/>
</dbReference>
<gene>
    <name evidence="1" type="ORF">NUW58_g10106</name>
</gene>
<dbReference type="EMBL" id="JAPDGR010004166">
    <property type="protein sequence ID" value="KAJ2968944.1"/>
    <property type="molecule type" value="Genomic_DNA"/>
</dbReference>
<protein>
    <submittedName>
        <fullName evidence="1">Uncharacterized protein</fullName>
    </submittedName>
</protein>
<sequence length="217" mass="24315">MKQALAPFLLEIESLGIEVQNYEVNSLPRFWDHYQHFTGSPPYGPYSINYVLGGRIIPRSTVQDGAPGLTDVLEKIIKTPGFPKVTITGISNNFTHSRVGNKADSTSVLPAWRDSLYFTHVDFDVAPGSSTEDLQRLQAQMNIFEGWLKEITPGSGGYMNEGTFDNPEWKQDYFGENYDRLMEIKSLYDPDRVLYARAMVGSDLFTVKADGRVCATG</sequence>
<proteinExistence type="predicted"/>
<organism evidence="1 2">
    <name type="scientific">Xylaria curta</name>
    <dbReference type="NCBI Taxonomy" id="42375"/>
    <lineage>
        <taxon>Eukaryota</taxon>
        <taxon>Fungi</taxon>
        <taxon>Dikarya</taxon>
        <taxon>Ascomycota</taxon>
        <taxon>Pezizomycotina</taxon>
        <taxon>Sordariomycetes</taxon>
        <taxon>Xylariomycetidae</taxon>
        <taxon>Xylariales</taxon>
        <taxon>Xylariaceae</taxon>
        <taxon>Xylaria</taxon>
    </lineage>
</organism>
<evidence type="ECO:0000313" key="1">
    <source>
        <dbReference type="EMBL" id="KAJ2968944.1"/>
    </source>
</evidence>
<keyword evidence="2" id="KW-1185">Reference proteome</keyword>
<name>A0ACC1MQJ6_9PEZI</name>
<reference evidence="1" key="1">
    <citation type="submission" date="2022-10" db="EMBL/GenBank/DDBJ databases">
        <title>Genome Sequence of Xylaria curta.</title>
        <authorList>
            <person name="Buettner E."/>
        </authorList>
    </citation>
    <scope>NUCLEOTIDE SEQUENCE</scope>
    <source>
        <strain evidence="1">Babe10</strain>
    </source>
</reference>